<dbReference type="Gene3D" id="3.10.450.90">
    <property type="entry name" value="ArcTGT, C2 domain"/>
    <property type="match status" value="1"/>
</dbReference>
<dbReference type="Proteomes" id="UP000010469">
    <property type="component" value="Chromosome"/>
</dbReference>
<dbReference type="EMBL" id="CP003378">
    <property type="protein sequence ID" value="AFZ70981.1"/>
    <property type="molecule type" value="Genomic_DNA"/>
</dbReference>
<dbReference type="InterPro" id="IPR015947">
    <property type="entry name" value="PUA-like_sf"/>
</dbReference>
<gene>
    <name evidence="3" type="ordered locus">Calag_1265</name>
</gene>
<sequence length="158" mass="18048">MKIIEPDEDQIRIIRSILSYQFDERVAEAFIKLPLKISMRLGKIRYVYLNGNRIMTLRPTDFGFTLSIEAGKIILENSDYPKYRVVVRDDVEYMGDVMGIDVIDSDQSIKPGDEVVIISNKGEIIGIGKAKVPGFMMKSMGKGEVVRFRKVLRNEKKS</sequence>
<evidence type="ECO:0000259" key="1">
    <source>
        <dbReference type="Pfam" id="PF01472"/>
    </source>
</evidence>
<dbReference type="Pfam" id="PF14810">
    <property type="entry name" value="TGT_C2"/>
    <property type="match status" value="1"/>
</dbReference>
<evidence type="ECO:0000259" key="2">
    <source>
        <dbReference type="Pfam" id="PF14810"/>
    </source>
</evidence>
<evidence type="ECO:0000313" key="3">
    <source>
        <dbReference type="EMBL" id="AFZ70981.1"/>
    </source>
</evidence>
<organism evidence="3 4">
    <name type="scientific">Caldisphaera lagunensis (strain DSM 15908 / JCM 11604 / ANMR 0165 / IC-154)</name>
    <dbReference type="NCBI Taxonomy" id="1056495"/>
    <lineage>
        <taxon>Archaea</taxon>
        <taxon>Thermoproteota</taxon>
        <taxon>Thermoprotei</taxon>
        <taxon>Acidilobales</taxon>
        <taxon>Caldisphaeraceae</taxon>
        <taxon>Caldisphaera</taxon>
    </lineage>
</organism>
<proteinExistence type="predicted"/>
<dbReference type="eggNOG" id="arCOG00991">
    <property type="taxonomic scope" value="Archaea"/>
</dbReference>
<dbReference type="RefSeq" id="WP_015232878.1">
    <property type="nucleotide sequence ID" value="NC_019791.1"/>
</dbReference>
<evidence type="ECO:0000313" key="4">
    <source>
        <dbReference type="Proteomes" id="UP000010469"/>
    </source>
</evidence>
<dbReference type="STRING" id="1056495.Calag_1265"/>
<dbReference type="AlphaFoldDB" id="L0AAS0"/>
<dbReference type="PROSITE" id="PS50890">
    <property type="entry name" value="PUA"/>
    <property type="match status" value="1"/>
</dbReference>
<dbReference type="SUPFAM" id="SSF88802">
    <property type="entry name" value="Pre-PUA domain"/>
    <property type="match status" value="1"/>
</dbReference>
<dbReference type="KEGG" id="clg:Calag_1265"/>
<dbReference type="InterPro" id="IPR036974">
    <property type="entry name" value="PUA_sf"/>
</dbReference>
<dbReference type="InterPro" id="IPR029402">
    <property type="entry name" value="TGT_C2"/>
</dbReference>
<accession>L0AAS0</accession>
<dbReference type="Gene3D" id="2.30.130.10">
    <property type="entry name" value="PUA domain"/>
    <property type="match status" value="1"/>
</dbReference>
<dbReference type="OrthoDB" id="7576at2157"/>
<dbReference type="InterPro" id="IPR002478">
    <property type="entry name" value="PUA"/>
</dbReference>
<protein>
    <submittedName>
        <fullName evidence="3">Prefoldin alpha subunit</fullName>
    </submittedName>
</protein>
<name>L0AAS0_CALLD</name>
<reference evidence="4" key="1">
    <citation type="submission" date="2012-03" db="EMBL/GenBank/DDBJ databases">
        <title>Complete genome of Caldisphaera lagunensis DSM 15908.</title>
        <authorList>
            <person name="Lucas S."/>
            <person name="Copeland A."/>
            <person name="Lapidus A."/>
            <person name="Glavina del Rio T."/>
            <person name="Dalin E."/>
            <person name="Tice H."/>
            <person name="Bruce D."/>
            <person name="Goodwin L."/>
            <person name="Pitluck S."/>
            <person name="Peters L."/>
            <person name="Mikhailova N."/>
            <person name="Teshima H."/>
            <person name="Kyrpides N."/>
            <person name="Mavromatis K."/>
            <person name="Ivanova N."/>
            <person name="Brettin T."/>
            <person name="Detter J.C."/>
            <person name="Han C."/>
            <person name="Larimer F."/>
            <person name="Land M."/>
            <person name="Hauser L."/>
            <person name="Markowitz V."/>
            <person name="Cheng J.-F."/>
            <person name="Hugenholtz P."/>
            <person name="Woyke T."/>
            <person name="Wu D."/>
            <person name="Spring S."/>
            <person name="Schroeder M."/>
            <person name="Brambilla E."/>
            <person name="Klenk H.-P."/>
            <person name="Eisen J.A."/>
        </authorList>
    </citation>
    <scope>NUCLEOTIDE SEQUENCE [LARGE SCALE GENOMIC DNA]</scope>
    <source>
        <strain evidence="4">DSM 15908 / JCM 11604 / IC-154</strain>
    </source>
</reference>
<dbReference type="InParanoid" id="L0AAS0"/>
<dbReference type="SUPFAM" id="SSF88697">
    <property type="entry name" value="PUA domain-like"/>
    <property type="match status" value="1"/>
</dbReference>
<dbReference type="GO" id="GO:0003723">
    <property type="term" value="F:RNA binding"/>
    <property type="evidence" value="ECO:0007669"/>
    <property type="project" value="InterPro"/>
</dbReference>
<dbReference type="GeneID" id="14212525"/>
<dbReference type="HOGENOM" id="CLU_1665396_0_0_2"/>
<feature type="domain" description="tRNA-guanine transglycosylase patch-forming" evidence="2">
    <location>
        <begin position="13"/>
        <end position="81"/>
    </location>
</feature>
<dbReference type="Pfam" id="PF01472">
    <property type="entry name" value="PUA"/>
    <property type="match status" value="1"/>
</dbReference>
<dbReference type="InterPro" id="IPR038250">
    <property type="entry name" value="TGT_C2_sf"/>
</dbReference>
<keyword evidence="4" id="KW-1185">Reference proteome</keyword>
<feature type="domain" description="PUA" evidence="1">
    <location>
        <begin position="96"/>
        <end position="152"/>
    </location>
</feature>